<evidence type="ECO:0000313" key="1">
    <source>
        <dbReference type="EMBL" id="KIK46195.1"/>
    </source>
</evidence>
<dbReference type="InParanoid" id="A0A0D0A7X3"/>
<accession>A0A0D0A7X3</accession>
<organism evidence="1 2">
    <name type="scientific">Suillus luteus UH-Slu-Lm8-n1</name>
    <dbReference type="NCBI Taxonomy" id="930992"/>
    <lineage>
        <taxon>Eukaryota</taxon>
        <taxon>Fungi</taxon>
        <taxon>Dikarya</taxon>
        <taxon>Basidiomycota</taxon>
        <taxon>Agaricomycotina</taxon>
        <taxon>Agaricomycetes</taxon>
        <taxon>Agaricomycetidae</taxon>
        <taxon>Boletales</taxon>
        <taxon>Suillineae</taxon>
        <taxon>Suillaceae</taxon>
        <taxon>Suillus</taxon>
    </lineage>
</organism>
<protein>
    <submittedName>
        <fullName evidence="1">Uncharacterized protein</fullName>
    </submittedName>
</protein>
<gene>
    <name evidence="1" type="ORF">CY34DRAFT_449366</name>
</gene>
<evidence type="ECO:0000313" key="2">
    <source>
        <dbReference type="Proteomes" id="UP000054485"/>
    </source>
</evidence>
<dbReference type="AlphaFoldDB" id="A0A0D0A7X3"/>
<keyword evidence="2" id="KW-1185">Reference proteome</keyword>
<dbReference type="EMBL" id="KN835162">
    <property type="protein sequence ID" value="KIK46195.1"/>
    <property type="molecule type" value="Genomic_DNA"/>
</dbReference>
<reference evidence="1 2" key="1">
    <citation type="submission" date="2014-04" db="EMBL/GenBank/DDBJ databases">
        <authorList>
            <consortium name="DOE Joint Genome Institute"/>
            <person name="Kuo A."/>
            <person name="Ruytinx J."/>
            <person name="Rineau F."/>
            <person name="Colpaert J."/>
            <person name="Kohler A."/>
            <person name="Nagy L.G."/>
            <person name="Floudas D."/>
            <person name="Copeland A."/>
            <person name="Barry K.W."/>
            <person name="Cichocki N."/>
            <person name="Veneault-Fourrey C."/>
            <person name="LaButti K."/>
            <person name="Lindquist E.A."/>
            <person name="Lipzen A."/>
            <person name="Lundell T."/>
            <person name="Morin E."/>
            <person name="Murat C."/>
            <person name="Sun H."/>
            <person name="Tunlid A."/>
            <person name="Henrissat B."/>
            <person name="Grigoriev I.V."/>
            <person name="Hibbett D.S."/>
            <person name="Martin F."/>
            <person name="Nordberg H.P."/>
            <person name="Cantor M.N."/>
            <person name="Hua S.X."/>
        </authorList>
    </citation>
    <scope>NUCLEOTIDE SEQUENCE [LARGE SCALE GENOMIC DNA]</scope>
    <source>
        <strain evidence="1 2">UH-Slu-Lm8-n1</strain>
    </source>
</reference>
<proteinExistence type="predicted"/>
<reference evidence="2" key="2">
    <citation type="submission" date="2015-01" db="EMBL/GenBank/DDBJ databases">
        <title>Evolutionary Origins and Diversification of the Mycorrhizal Mutualists.</title>
        <authorList>
            <consortium name="DOE Joint Genome Institute"/>
            <consortium name="Mycorrhizal Genomics Consortium"/>
            <person name="Kohler A."/>
            <person name="Kuo A."/>
            <person name="Nagy L.G."/>
            <person name="Floudas D."/>
            <person name="Copeland A."/>
            <person name="Barry K.W."/>
            <person name="Cichocki N."/>
            <person name="Veneault-Fourrey C."/>
            <person name="LaButti K."/>
            <person name="Lindquist E.A."/>
            <person name="Lipzen A."/>
            <person name="Lundell T."/>
            <person name="Morin E."/>
            <person name="Murat C."/>
            <person name="Riley R."/>
            <person name="Ohm R."/>
            <person name="Sun H."/>
            <person name="Tunlid A."/>
            <person name="Henrissat B."/>
            <person name="Grigoriev I.V."/>
            <person name="Hibbett D.S."/>
            <person name="Martin F."/>
        </authorList>
    </citation>
    <scope>NUCLEOTIDE SEQUENCE [LARGE SCALE GENOMIC DNA]</scope>
    <source>
        <strain evidence="2">UH-Slu-Lm8-n1</strain>
    </source>
</reference>
<dbReference type="HOGENOM" id="CLU_1185704_0_0_1"/>
<dbReference type="Proteomes" id="UP000054485">
    <property type="component" value="Unassembled WGS sequence"/>
</dbReference>
<name>A0A0D0A7X3_9AGAM</name>
<sequence>MKDDIGRIGFLDLMKYNMVALLFSLFRIDTRFEAVALRTVLDSGVTIFSAGCGVSGAADSTYVYFFRSLLDTNSVALMQASFVRRCRIRKYFRSATTGYAHSDSSRRNVYYPTRSALQAFNQLNPTLVCGLEPQVAYVRHIQHIRCPRGARSLSTTYCVYRLPSVSEDLITQLWISYIRFLSNGPSCLGSQISGILSRLKFATMNCGANEMETRTIELQSKLSSVMTTLSACNI</sequence>